<sequence>FNQSIDPRPKYIHVIIIEWSIKFSIPIARIISADTQRGLISARRCKDLDGHSQQVD</sequence>
<name>A0A8S3JWY8_9BILA</name>
<evidence type="ECO:0000313" key="1">
    <source>
        <dbReference type="EMBL" id="CAF5223076.1"/>
    </source>
</evidence>
<protein>
    <submittedName>
        <fullName evidence="1">Uncharacterized protein</fullName>
    </submittedName>
</protein>
<reference evidence="1" key="1">
    <citation type="submission" date="2021-02" db="EMBL/GenBank/DDBJ databases">
        <authorList>
            <person name="Nowell W R."/>
        </authorList>
    </citation>
    <scope>NUCLEOTIDE SEQUENCE</scope>
</reference>
<dbReference type="EMBL" id="CAJOBJ010370261">
    <property type="protein sequence ID" value="CAF5223076.1"/>
    <property type="molecule type" value="Genomic_DNA"/>
</dbReference>
<dbReference type="AlphaFoldDB" id="A0A8S3JWY8"/>
<organism evidence="1 2">
    <name type="scientific">Rotaria magnacalcarata</name>
    <dbReference type="NCBI Taxonomy" id="392030"/>
    <lineage>
        <taxon>Eukaryota</taxon>
        <taxon>Metazoa</taxon>
        <taxon>Spiralia</taxon>
        <taxon>Gnathifera</taxon>
        <taxon>Rotifera</taxon>
        <taxon>Eurotatoria</taxon>
        <taxon>Bdelloidea</taxon>
        <taxon>Philodinida</taxon>
        <taxon>Philodinidae</taxon>
        <taxon>Rotaria</taxon>
    </lineage>
</organism>
<comment type="caution">
    <text evidence="1">The sequence shown here is derived from an EMBL/GenBank/DDBJ whole genome shotgun (WGS) entry which is preliminary data.</text>
</comment>
<gene>
    <name evidence="1" type="ORF">GIL414_LOCUS85398</name>
</gene>
<feature type="non-terminal residue" evidence="1">
    <location>
        <position position="1"/>
    </location>
</feature>
<evidence type="ECO:0000313" key="2">
    <source>
        <dbReference type="Proteomes" id="UP000681720"/>
    </source>
</evidence>
<accession>A0A8S3JWY8</accession>
<dbReference type="Proteomes" id="UP000681720">
    <property type="component" value="Unassembled WGS sequence"/>
</dbReference>
<proteinExistence type="predicted"/>